<dbReference type="CDD" id="cd13400">
    <property type="entry name" value="LT_IagB-like"/>
    <property type="match status" value="1"/>
</dbReference>
<proteinExistence type="inferred from homology"/>
<protein>
    <submittedName>
        <fullName evidence="4">Transglycosylase SLT domain-containing protein</fullName>
    </submittedName>
</protein>
<dbReference type="Proteomes" id="UP000199286">
    <property type="component" value="Unassembled WGS sequence"/>
</dbReference>
<dbReference type="AlphaFoldDB" id="A0A1H3N7G0"/>
<evidence type="ECO:0000313" key="5">
    <source>
        <dbReference type="Proteomes" id="UP000199286"/>
    </source>
</evidence>
<evidence type="ECO:0000256" key="2">
    <source>
        <dbReference type="SAM" id="MobiDB-lite"/>
    </source>
</evidence>
<feature type="domain" description="Transglycosylase SLT" evidence="3">
    <location>
        <begin position="31"/>
        <end position="143"/>
    </location>
</feature>
<evidence type="ECO:0000313" key="4">
    <source>
        <dbReference type="EMBL" id="SDY84758.1"/>
    </source>
</evidence>
<dbReference type="EMBL" id="FNPF01000021">
    <property type="protein sequence ID" value="SDY84758.1"/>
    <property type="molecule type" value="Genomic_DNA"/>
</dbReference>
<accession>A0A1H3N7G0</accession>
<organism evidence="4 5">
    <name type="scientific">Citreimonas salinaria</name>
    <dbReference type="NCBI Taxonomy" id="321339"/>
    <lineage>
        <taxon>Bacteria</taxon>
        <taxon>Pseudomonadati</taxon>
        <taxon>Pseudomonadota</taxon>
        <taxon>Alphaproteobacteria</taxon>
        <taxon>Rhodobacterales</taxon>
        <taxon>Roseobacteraceae</taxon>
        <taxon>Citreimonas</taxon>
    </lineage>
</organism>
<name>A0A1H3N7G0_9RHOB</name>
<evidence type="ECO:0000259" key="3">
    <source>
        <dbReference type="Pfam" id="PF01464"/>
    </source>
</evidence>
<dbReference type="InterPro" id="IPR023346">
    <property type="entry name" value="Lysozyme-like_dom_sf"/>
</dbReference>
<reference evidence="4 5" key="1">
    <citation type="submission" date="2016-10" db="EMBL/GenBank/DDBJ databases">
        <authorList>
            <person name="de Groot N.N."/>
        </authorList>
    </citation>
    <scope>NUCLEOTIDE SEQUENCE [LARGE SCALE GENOMIC DNA]</scope>
    <source>
        <strain evidence="4 5">DSM 26880</strain>
    </source>
</reference>
<dbReference type="SUPFAM" id="SSF53955">
    <property type="entry name" value="Lysozyme-like"/>
    <property type="match status" value="1"/>
</dbReference>
<dbReference type="Pfam" id="PF01464">
    <property type="entry name" value="SLT"/>
    <property type="match status" value="1"/>
</dbReference>
<dbReference type="STRING" id="321339.SAMN05444340_12119"/>
<gene>
    <name evidence="4" type="ORF">SAMN05444340_12119</name>
</gene>
<comment type="similarity">
    <text evidence="1">Belongs to the virb1 family.</text>
</comment>
<keyword evidence="5" id="KW-1185">Reference proteome</keyword>
<feature type="region of interest" description="Disordered" evidence="2">
    <location>
        <begin position="180"/>
        <end position="216"/>
    </location>
</feature>
<feature type="compositionally biased region" description="Basic and acidic residues" evidence="2">
    <location>
        <begin position="206"/>
        <end position="216"/>
    </location>
</feature>
<dbReference type="Gene3D" id="1.10.530.10">
    <property type="match status" value="1"/>
</dbReference>
<dbReference type="InterPro" id="IPR008258">
    <property type="entry name" value="Transglycosylase_SLT_dom_1"/>
</dbReference>
<sequence length="216" mass="23084">MKTMFSQAALILLGGVVPAWGDSPCYDLAPRAADEAGVPPEILKAIVSAESGGHPWTTNTEGKGAYHSSKGAALVHVRGEQSHGTESIDIGCAQINLRWHPNAFPSLQAGFDPEENLAYAAGFLADLRRQHSSWRSAVGAYHSPGNPARARAYADGVYSLMSHGTQDYERPALTIAAPRPAATTEHKRPGITRTSMLPGSIGNLGSRERRNADETW</sequence>
<evidence type="ECO:0000256" key="1">
    <source>
        <dbReference type="ARBA" id="ARBA00009387"/>
    </source>
</evidence>
<dbReference type="OrthoDB" id="5945995at2"/>